<feature type="domain" description="Retrotransposon gag" evidence="1">
    <location>
        <begin position="33"/>
        <end position="115"/>
    </location>
</feature>
<reference evidence="2 3" key="1">
    <citation type="submission" date="2015-08" db="EMBL/GenBank/DDBJ databases">
        <title>Next Generation Sequencing and Analysis of the Genome of Puccinia sorghi L Schw, the Causal Agent of Maize Common Rust.</title>
        <authorList>
            <person name="Rochi L."/>
            <person name="Burguener G."/>
            <person name="Darino M."/>
            <person name="Turjanski A."/>
            <person name="Kreff E."/>
            <person name="Dieguez M.J."/>
            <person name="Sacco F."/>
        </authorList>
    </citation>
    <scope>NUCLEOTIDE SEQUENCE [LARGE SCALE GENOMIC DNA]</scope>
    <source>
        <strain evidence="2 3">RO10H11247</strain>
    </source>
</reference>
<keyword evidence="3" id="KW-1185">Reference proteome</keyword>
<evidence type="ECO:0000259" key="1">
    <source>
        <dbReference type="Pfam" id="PF03732"/>
    </source>
</evidence>
<proteinExistence type="predicted"/>
<dbReference type="OrthoDB" id="3268055at2759"/>
<evidence type="ECO:0000313" key="3">
    <source>
        <dbReference type="Proteomes" id="UP000037035"/>
    </source>
</evidence>
<name>A0A0L6U5W6_9BASI</name>
<dbReference type="VEuPathDB" id="FungiDB:VP01_9736g1"/>
<dbReference type="AlphaFoldDB" id="A0A0L6U5W6"/>
<dbReference type="Pfam" id="PF03732">
    <property type="entry name" value="Retrotrans_gag"/>
    <property type="match status" value="1"/>
</dbReference>
<organism evidence="2 3">
    <name type="scientific">Puccinia sorghi</name>
    <dbReference type="NCBI Taxonomy" id="27349"/>
    <lineage>
        <taxon>Eukaryota</taxon>
        <taxon>Fungi</taxon>
        <taxon>Dikarya</taxon>
        <taxon>Basidiomycota</taxon>
        <taxon>Pucciniomycotina</taxon>
        <taxon>Pucciniomycetes</taxon>
        <taxon>Pucciniales</taxon>
        <taxon>Pucciniaceae</taxon>
        <taxon>Puccinia</taxon>
    </lineage>
</organism>
<comment type="caution">
    <text evidence="2">The sequence shown here is derived from an EMBL/GenBank/DDBJ whole genome shotgun (WGS) entry which is preliminary data.</text>
</comment>
<sequence length="181" mass="21010">MEIVDQQHQLSSNTSTAYQDLFLAYCSKIIFMLTKLSGEAAKWAQQLNQRVLNKSDPDVTAPTLAEFITSFNSYFLEPERKGKAQQALCTFKKSGNKEYTPQFNARFRLEQRYLGEPLPRRIEREHPTCNCFIRHETRQKLESNRSHAFKISPPTHSTTTSRRRRTLANLPYPSASLTYRC</sequence>
<evidence type="ECO:0000313" key="2">
    <source>
        <dbReference type="EMBL" id="KNZ43898.1"/>
    </source>
</evidence>
<accession>A0A0L6U5W6</accession>
<dbReference type="InterPro" id="IPR005162">
    <property type="entry name" value="Retrotrans_gag_dom"/>
</dbReference>
<dbReference type="Proteomes" id="UP000037035">
    <property type="component" value="Unassembled WGS sequence"/>
</dbReference>
<dbReference type="EMBL" id="LAVV01015421">
    <property type="protein sequence ID" value="KNZ43898.1"/>
    <property type="molecule type" value="Genomic_DNA"/>
</dbReference>
<gene>
    <name evidence="2" type="ORF">VP01_9736g1</name>
</gene>
<protein>
    <recommendedName>
        <fullName evidence="1">Retrotransposon gag domain-containing protein</fullName>
    </recommendedName>
</protein>